<dbReference type="PANTHER" id="PTHR33979:SF6">
    <property type="entry name" value="PEPTIDASE M50B-LIKE PROTEIN"/>
    <property type="match status" value="1"/>
</dbReference>
<sequence>MVDPNWELKNCCNHDQKSFLITIGVYSVVIGVLWRTFLLTPFKLITVFLHEASHAIACKFTCGEVLGMQVHANEGGVTTTRGGVYWLILPAGYLGSSFWGMALILASTHLLTAQIASGCLIIALIVALFFAKNWTLRGLCIGFIIFIAVIWALQRMTGVRILRYVILFIGVMNSLFSVYDIYDDLISRRVNTSDAEKFAELCTCPCNGVAWGVIWFVLALNMEVNFFPFIFVFSEGHHSCCRFQ</sequence>
<feature type="transmembrane region" description="Helical" evidence="1">
    <location>
        <begin position="161"/>
        <end position="182"/>
    </location>
</feature>
<dbReference type="PANTHER" id="PTHR33979">
    <property type="entry name" value="OS02G0221600 PROTEIN"/>
    <property type="match status" value="1"/>
</dbReference>
<dbReference type="Proteomes" id="UP000249390">
    <property type="component" value="Unassembled WGS sequence"/>
</dbReference>
<keyword evidence="1" id="KW-1133">Transmembrane helix</keyword>
<evidence type="ECO:0000256" key="1">
    <source>
        <dbReference type="SAM" id="Phobius"/>
    </source>
</evidence>
<keyword evidence="1" id="KW-0472">Membrane</keyword>
<organism evidence="2 3">
    <name type="scientific">Cuscuta australis</name>
    <dbReference type="NCBI Taxonomy" id="267555"/>
    <lineage>
        <taxon>Eukaryota</taxon>
        <taxon>Viridiplantae</taxon>
        <taxon>Streptophyta</taxon>
        <taxon>Embryophyta</taxon>
        <taxon>Tracheophyta</taxon>
        <taxon>Spermatophyta</taxon>
        <taxon>Magnoliopsida</taxon>
        <taxon>eudicotyledons</taxon>
        <taxon>Gunneridae</taxon>
        <taxon>Pentapetalae</taxon>
        <taxon>asterids</taxon>
        <taxon>lamiids</taxon>
        <taxon>Solanales</taxon>
        <taxon>Convolvulaceae</taxon>
        <taxon>Cuscuteae</taxon>
        <taxon>Cuscuta</taxon>
        <taxon>Cuscuta subgen. Grammica</taxon>
        <taxon>Cuscuta sect. Cleistogrammica</taxon>
    </lineage>
</organism>
<dbReference type="Pfam" id="PF13398">
    <property type="entry name" value="Peptidase_M50B"/>
    <property type="match status" value="1"/>
</dbReference>
<feature type="transmembrane region" description="Helical" evidence="1">
    <location>
        <begin position="19"/>
        <end position="37"/>
    </location>
</feature>
<protein>
    <recommendedName>
        <fullName evidence="4">Peptidase M50B-like protein</fullName>
    </recommendedName>
</protein>
<dbReference type="InterPro" id="IPR049500">
    <property type="entry name" value="Peptidase_M50B-like"/>
</dbReference>
<reference evidence="2 3" key="1">
    <citation type="submission" date="2018-06" db="EMBL/GenBank/DDBJ databases">
        <title>The Genome of Cuscuta australis (Dodder) Provides Insight into the Evolution of Plant Parasitism.</title>
        <authorList>
            <person name="Liu H."/>
        </authorList>
    </citation>
    <scope>NUCLEOTIDE SEQUENCE [LARGE SCALE GENOMIC DNA]</scope>
    <source>
        <strain evidence="3">cv. Yunnan</strain>
        <tissue evidence="2">Vines</tissue>
    </source>
</reference>
<evidence type="ECO:0000313" key="2">
    <source>
        <dbReference type="EMBL" id="RAL53389.1"/>
    </source>
</evidence>
<keyword evidence="1" id="KW-0812">Transmembrane</keyword>
<accession>A0A328E9V8</accession>
<comment type="caution">
    <text evidence="2">The sequence shown here is derived from an EMBL/GenBank/DDBJ whole genome shotgun (WGS) entry which is preliminary data.</text>
</comment>
<gene>
    <name evidence="2" type="ORF">DM860_007061</name>
</gene>
<dbReference type="EMBL" id="NQVE01000027">
    <property type="protein sequence ID" value="RAL53389.1"/>
    <property type="molecule type" value="Genomic_DNA"/>
</dbReference>
<name>A0A328E9V8_9ASTE</name>
<feature type="transmembrane region" description="Helical" evidence="1">
    <location>
        <begin position="84"/>
        <end position="104"/>
    </location>
</feature>
<feature type="transmembrane region" description="Helical" evidence="1">
    <location>
        <begin position="213"/>
        <end position="233"/>
    </location>
</feature>
<evidence type="ECO:0008006" key="4">
    <source>
        <dbReference type="Google" id="ProtNLM"/>
    </source>
</evidence>
<evidence type="ECO:0000313" key="3">
    <source>
        <dbReference type="Proteomes" id="UP000249390"/>
    </source>
</evidence>
<feature type="transmembrane region" description="Helical" evidence="1">
    <location>
        <begin position="136"/>
        <end position="154"/>
    </location>
</feature>
<dbReference type="AlphaFoldDB" id="A0A328E9V8"/>
<proteinExistence type="predicted"/>
<feature type="transmembrane region" description="Helical" evidence="1">
    <location>
        <begin position="111"/>
        <end position="130"/>
    </location>
</feature>
<keyword evidence="3" id="KW-1185">Reference proteome</keyword>